<comment type="caution">
    <text evidence="7">The sequence shown here is derived from an EMBL/GenBank/DDBJ whole genome shotgun (WGS) entry which is preliminary data.</text>
</comment>
<feature type="transmembrane region" description="Helical" evidence="6">
    <location>
        <begin position="217"/>
        <end position="240"/>
    </location>
</feature>
<protein>
    <submittedName>
        <fullName evidence="7">Putative ribonuclease BN</fullName>
    </submittedName>
</protein>
<proteinExistence type="predicted"/>
<dbReference type="PIRSF" id="PIRSF035875">
    <property type="entry name" value="RNase_BN"/>
    <property type="match status" value="1"/>
</dbReference>
<keyword evidence="2" id="KW-1003">Cell membrane</keyword>
<evidence type="ECO:0000313" key="8">
    <source>
        <dbReference type="Proteomes" id="UP000033682"/>
    </source>
</evidence>
<sequence>MGRKASAASQRVALFYKTVSNKFTQGEVLTSAISIAYYVLFSIFPLIIIIGNILPLFHINTAPIASYLKLIFPDRIAKFIMPIIDSLLKSNSTGYISFGILLAFWSVSSFVNAIRIGMNRIYGVREVELKQKWQITVWTRSITIVLTNLMILIFALLILTFIFGQQVLEFLRPIFSLSVGEIEKIFSYRYPVVIITLIGALYYLNYFLPNIKLKKRVIWPGVFTTLIGWVALSWLFSYYLHNFHISWENYGIVGTFIIFMLWLNIASILFLVGTCVNAAIVTMNYGEVSYSVGHLAEYVQGKRHRKN</sequence>
<evidence type="ECO:0000256" key="5">
    <source>
        <dbReference type="ARBA" id="ARBA00023136"/>
    </source>
</evidence>
<evidence type="ECO:0000256" key="1">
    <source>
        <dbReference type="ARBA" id="ARBA00004651"/>
    </source>
</evidence>
<keyword evidence="8" id="KW-1185">Reference proteome</keyword>
<dbReference type="Proteomes" id="UP000033682">
    <property type="component" value="Unassembled WGS sequence"/>
</dbReference>
<dbReference type="RefSeq" id="WP_046306398.1">
    <property type="nucleotide sequence ID" value="NZ_KQ034000.1"/>
</dbReference>
<dbReference type="PANTHER" id="PTHR30213">
    <property type="entry name" value="INNER MEMBRANE PROTEIN YHJD"/>
    <property type="match status" value="1"/>
</dbReference>
<keyword evidence="5 6" id="KW-0472">Membrane</keyword>
<feature type="transmembrane region" description="Helical" evidence="6">
    <location>
        <begin position="35"/>
        <end position="57"/>
    </location>
</feature>
<dbReference type="NCBIfam" id="TIGR00765">
    <property type="entry name" value="yihY_not_rbn"/>
    <property type="match status" value="1"/>
</dbReference>
<dbReference type="HOGENOM" id="CLU_045539_4_0_9"/>
<dbReference type="InterPro" id="IPR017039">
    <property type="entry name" value="Virul_fac_BrkB"/>
</dbReference>
<keyword evidence="3 6" id="KW-0812">Transmembrane</keyword>
<evidence type="ECO:0000256" key="4">
    <source>
        <dbReference type="ARBA" id="ARBA00022989"/>
    </source>
</evidence>
<reference evidence="7 8" key="1">
    <citation type="submission" date="2015-01" db="EMBL/GenBank/DDBJ databases">
        <title>Comparative genomics of the lactic acid bacteria isolated from the honey bee gut.</title>
        <authorList>
            <person name="Ellegaard K.M."/>
            <person name="Tamarit D."/>
            <person name="Javelind E."/>
            <person name="Olofsson T."/>
            <person name="Andersson S.G."/>
            <person name="Vasquez A."/>
        </authorList>
    </citation>
    <scope>NUCLEOTIDE SEQUENCE [LARGE SCALE GENOMIC DNA]</scope>
    <source>
        <strain evidence="7 8">Hma11</strain>
    </source>
</reference>
<organism evidence="7 8">
    <name type="scientific">Lactobacillus apis</name>
    <dbReference type="NCBI Taxonomy" id="303541"/>
    <lineage>
        <taxon>Bacteria</taxon>
        <taxon>Bacillati</taxon>
        <taxon>Bacillota</taxon>
        <taxon>Bacilli</taxon>
        <taxon>Lactobacillales</taxon>
        <taxon>Lactobacillaceae</taxon>
        <taxon>Lactobacillus</taxon>
    </lineage>
</organism>
<dbReference type="EMBL" id="JXLG01000005">
    <property type="protein sequence ID" value="KJY61120.1"/>
    <property type="molecule type" value="Genomic_DNA"/>
</dbReference>
<feature type="transmembrane region" description="Helical" evidence="6">
    <location>
        <begin position="252"/>
        <end position="280"/>
    </location>
</feature>
<dbReference type="AlphaFoldDB" id="A0A0F4LRE3"/>
<feature type="transmembrane region" description="Helical" evidence="6">
    <location>
        <begin position="95"/>
        <end position="116"/>
    </location>
</feature>
<evidence type="ECO:0000256" key="2">
    <source>
        <dbReference type="ARBA" id="ARBA00022475"/>
    </source>
</evidence>
<evidence type="ECO:0000313" key="7">
    <source>
        <dbReference type="EMBL" id="KJY61120.1"/>
    </source>
</evidence>
<feature type="transmembrane region" description="Helical" evidence="6">
    <location>
        <begin position="137"/>
        <end position="168"/>
    </location>
</feature>
<dbReference type="GO" id="GO:0005886">
    <property type="term" value="C:plasma membrane"/>
    <property type="evidence" value="ECO:0007669"/>
    <property type="project" value="UniProtKB-SubCell"/>
</dbReference>
<accession>A0A0F4LRE3</accession>
<dbReference type="Pfam" id="PF03631">
    <property type="entry name" value="Virul_fac_BrkB"/>
    <property type="match status" value="1"/>
</dbReference>
<evidence type="ECO:0000256" key="3">
    <source>
        <dbReference type="ARBA" id="ARBA00022692"/>
    </source>
</evidence>
<comment type="subcellular location">
    <subcellularLocation>
        <location evidence="1">Cell membrane</location>
        <topology evidence="1">Multi-pass membrane protein</topology>
    </subcellularLocation>
</comment>
<evidence type="ECO:0000256" key="6">
    <source>
        <dbReference type="SAM" id="Phobius"/>
    </source>
</evidence>
<dbReference type="PANTHER" id="PTHR30213:SF0">
    <property type="entry name" value="UPF0761 MEMBRANE PROTEIN YIHY"/>
    <property type="match status" value="1"/>
</dbReference>
<keyword evidence="4 6" id="KW-1133">Transmembrane helix</keyword>
<feature type="transmembrane region" description="Helical" evidence="6">
    <location>
        <begin position="188"/>
        <end position="205"/>
    </location>
</feature>
<gene>
    <name evidence="7" type="primary">rbn</name>
    <name evidence="7" type="ORF">JF72_03970</name>
</gene>
<dbReference type="STRING" id="303541.JF72_03970"/>
<name>A0A0F4LRE3_9LACO</name>
<dbReference type="PATRIC" id="fig|303541.3.peg.544"/>